<reference evidence="1" key="1">
    <citation type="submission" date="2018-02" db="EMBL/GenBank/DDBJ databases">
        <title>Rhizophora mucronata_Transcriptome.</title>
        <authorList>
            <person name="Meera S.P."/>
            <person name="Sreeshan A."/>
            <person name="Augustine A."/>
        </authorList>
    </citation>
    <scope>NUCLEOTIDE SEQUENCE</scope>
    <source>
        <tissue evidence="1">Leaf</tissue>
    </source>
</reference>
<organism evidence="1">
    <name type="scientific">Rhizophora mucronata</name>
    <name type="common">Asiatic mangrove</name>
    <dbReference type="NCBI Taxonomy" id="61149"/>
    <lineage>
        <taxon>Eukaryota</taxon>
        <taxon>Viridiplantae</taxon>
        <taxon>Streptophyta</taxon>
        <taxon>Embryophyta</taxon>
        <taxon>Tracheophyta</taxon>
        <taxon>Spermatophyta</taxon>
        <taxon>Magnoliopsida</taxon>
        <taxon>eudicotyledons</taxon>
        <taxon>Gunneridae</taxon>
        <taxon>Pentapetalae</taxon>
        <taxon>rosids</taxon>
        <taxon>fabids</taxon>
        <taxon>Malpighiales</taxon>
        <taxon>Rhizophoraceae</taxon>
        <taxon>Rhizophora</taxon>
    </lineage>
</organism>
<dbReference type="EMBL" id="GGEC01084430">
    <property type="protein sequence ID" value="MBX64914.1"/>
    <property type="molecule type" value="Transcribed_RNA"/>
</dbReference>
<evidence type="ECO:0000313" key="1">
    <source>
        <dbReference type="EMBL" id="MBX64914.1"/>
    </source>
</evidence>
<proteinExistence type="predicted"/>
<sequence length="45" mass="5119">MGISLYCRRLEAINKGTLFPCSKKAWETGISNRETKHKKKGKDHG</sequence>
<protein>
    <submittedName>
        <fullName evidence="1">Uncharacterized protein</fullName>
    </submittedName>
</protein>
<name>A0A2P2QDB3_RHIMU</name>
<dbReference type="AlphaFoldDB" id="A0A2P2QDB3"/>
<accession>A0A2P2QDB3</accession>